<protein>
    <submittedName>
        <fullName evidence="2">DUF2905 domain-containing protein</fullName>
    </submittedName>
</protein>
<gene>
    <name evidence="2" type="ORF">F0U60_41030</name>
</gene>
<dbReference type="PANTHER" id="PTHR36443">
    <property type="entry name" value="BSR5223 PROTEIN"/>
    <property type="match status" value="1"/>
</dbReference>
<dbReference type="InterPro" id="IPR021320">
    <property type="entry name" value="DUF2905"/>
</dbReference>
<name>A0ABY9X319_9BACT</name>
<keyword evidence="1" id="KW-0472">Membrane</keyword>
<organism evidence="2 3">
    <name type="scientific">Archangium minus</name>
    <dbReference type="NCBI Taxonomy" id="83450"/>
    <lineage>
        <taxon>Bacteria</taxon>
        <taxon>Pseudomonadati</taxon>
        <taxon>Myxococcota</taxon>
        <taxon>Myxococcia</taxon>
        <taxon>Myxococcales</taxon>
        <taxon>Cystobacterineae</taxon>
        <taxon>Archangiaceae</taxon>
        <taxon>Archangium</taxon>
    </lineage>
</organism>
<evidence type="ECO:0000256" key="1">
    <source>
        <dbReference type="SAM" id="Phobius"/>
    </source>
</evidence>
<evidence type="ECO:0000313" key="3">
    <source>
        <dbReference type="Proteomes" id="UP001611383"/>
    </source>
</evidence>
<evidence type="ECO:0000313" key="2">
    <source>
        <dbReference type="EMBL" id="WNG49798.1"/>
    </source>
</evidence>
<reference evidence="2 3" key="1">
    <citation type="submission" date="2019-08" db="EMBL/GenBank/DDBJ databases">
        <title>Archangium and Cystobacter genomes.</title>
        <authorList>
            <person name="Chen I.-C.K."/>
            <person name="Wielgoss S."/>
        </authorList>
    </citation>
    <scope>NUCLEOTIDE SEQUENCE [LARGE SCALE GENOMIC DNA]</scope>
    <source>
        <strain evidence="2 3">Cbm 6</strain>
    </source>
</reference>
<sequence length="71" mass="7861">MKPTGLMLMVAGAVLVVIGLLVYSGALSWFGRLPGDLRWEGEHTRIYVPFASMLLLSVLLSLMAFVLRRLL</sequence>
<feature type="transmembrane region" description="Helical" evidence="1">
    <location>
        <begin position="7"/>
        <end position="26"/>
    </location>
</feature>
<proteinExistence type="predicted"/>
<accession>A0ABY9X319</accession>
<dbReference type="Pfam" id="PF11146">
    <property type="entry name" value="DUF2905"/>
    <property type="match status" value="1"/>
</dbReference>
<dbReference type="RefSeq" id="WP_395808132.1">
    <property type="nucleotide sequence ID" value="NZ_CP043494.1"/>
</dbReference>
<dbReference type="PANTHER" id="PTHR36443:SF1">
    <property type="entry name" value="BSR5223 PROTEIN"/>
    <property type="match status" value="1"/>
</dbReference>
<feature type="transmembrane region" description="Helical" evidence="1">
    <location>
        <begin position="46"/>
        <end position="67"/>
    </location>
</feature>
<keyword evidence="1" id="KW-1133">Transmembrane helix</keyword>
<keyword evidence="1" id="KW-0812">Transmembrane</keyword>
<dbReference type="Proteomes" id="UP001611383">
    <property type="component" value="Chromosome"/>
</dbReference>
<keyword evidence="3" id="KW-1185">Reference proteome</keyword>
<dbReference type="EMBL" id="CP043494">
    <property type="protein sequence ID" value="WNG49798.1"/>
    <property type="molecule type" value="Genomic_DNA"/>
</dbReference>